<dbReference type="Gene3D" id="3.30.70.2760">
    <property type="match status" value="1"/>
</dbReference>
<gene>
    <name evidence="3" type="ORF">PHLGIDRAFT_125443</name>
</gene>
<evidence type="ECO:0000313" key="3">
    <source>
        <dbReference type="EMBL" id="KIP10567.1"/>
    </source>
</evidence>
<dbReference type="CDD" id="cd00077">
    <property type="entry name" value="HDc"/>
    <property type="match status" value="1"/>
</dbReference>
<organism evidence="3 4">
    <name type="scientific">Phlebiopsis gigantea (strain 11061_1 CR5-6)</name>
    <name type="common">White-rot fungus</name>
    <name type="synonym">Peniophora gigantea</name>
    <dbReference type="NCBI Taxonomy" id="745531"/>
    <lineage>
        <taxon>Eukaryota</taxon>
        <taxon>Fungi</taxon>
        <taxon>Dikarya</taxon>
        <taxon>Basidiomycota</taxon>
        <taxon>Agaricomycotina</taxon>
        <taxon>Agaricomycetes</taxon>
        <taxon>Polyporales</taxon>
        <taxon>Phanerochaetaceae</taxon>
        <taxon>Phlebiopsis</taxon>
    </lineage>
</organism>
<dbReference type="SMART" id="SM00471">
    <property type="entry name" value="HDc"/>
    <property type="match status" value="1"/>
</dbReference>
<dbReference type="InterPro" id="IPR045509">
    <property type="entry name" value="HD_assoc_2"/>
</dbReference>
<evidence type="ECO:0000259" key="2">
    <source>
        <dbReference type="SMART" id="SM00471"/>
    </source>
</evidence>
<accession>A0A0C3SC34</accession>
<dbReference type="GO" id="GO:0005634">
    <property type="term" value="C:nucleus"/>
    <property type="evidence" value="ECO:0007669"/>
    <property type="project" value="TreeGrafter"/>
</dbReference>
<dbReference type="Gene3D" id="1.10.3210.10">
    <property type="entry name" value="Hypothetical protein af1432"/>
    <property type="match status" value="1"/>
</dbReference>
<dbReference type="OrthoDB" id="9991235at2759"/>
<feature type="compositionally biased region" description="Acidic residues" evidence="1">
    <location>
        <begin position="488"/>
        <end position="501"/>
    </location>
</feature>
<dbReference type="Proteomes" id="UP000053257">
    <property type="component" value="Unassembled WGS sequence"/>
</dbReference>
<name>A0A0C3SC34_PHLG1</name>
<proteinExistence type="predicted"/>
<reference evidence="3 4" key="1">
    <citation type="journal article" date="2014" name="PLoS Genet.">
        <title>Analysis of the Phlebiopsis gigantea genome, transcriptome and secretome provides insight into its pioneer colonization strategies of wood.</title>
        <authorList>
            <person name="Hori C."/>
            <person name="Ishida T."/>
            <person name="Igarashi K."/>
            <person name="Samejima M."/>
            <person name="Suzuki H."/>
            <person name="Master E."/>
            <person name="Ferreira P."/>
            <person name="Ruiz-Duenas F.J."/>
            <person name="Held B."/>
            <person name="Canessa P."/>
            <person name="Larrondo L.F."/>
            <person name="Schmoll M."/>
            <person name="Druzhinina I.S."/>
            <person name="Kubicek C.P."/>
            <person name="Gaskell J.A."/>
            <person name="Kersten P."/>
            <person name="St John F."/>
            <person name="Glasner J."/>
            <person name="Sabat G."/>
            <person name="Splinter BonDurant S."/>
            <person name="Syed K."/>
            <person name="Yadav J."/>
            <person name="Mgbeahuruike A.C."/>
            <person name="Kovalchuk A."/>
            <person name="Asiegbu F.O."/>
            <person name="Lackner G."/>
            <person name="Hoffmeister D."/>
            <person name="Rencoret J."/>
            <person name="Gutierrez A."/>
            <person name="Sun H."/>
            <person name="Lindquist E."/>
            <person name="Barry K."/>
            <person name="Riley R."/>
            <person name="Grigoriev I.V."/>
            <person name="Henrissat B."/>
            <person name="Kues U."/>
            <person name="Berka R.M."/>
            <person name="Martinez A.T."/>
            <person name="Covert S.F."/>
            <person name="Blanchette R.A."/>
            <person name="Cullen D."/>
        </authorList>
    </citation>
    <scope>NUCLEOTIDE SEQUENCE [LARGE SCALE GENOMIC DNA]</scope>
    <source>
        <strain evidence="3 4">11061_1 CR5-6</strain>
    </source>
</reference>
<dbReference type="InterPro" id="IPR006674">
    <property type="entry name" value="HD_domain"/>
</dbReference>
<sequence length="579" mass="65581">MSTTLAPTADAVPPSSSDLKAVFTPHPAHDVEDDTDDEDAQPLLETERTFKDSVHGLIKLSNRICKIIDTPQFQRLRHIKQLGTSYYVWPAASHNRFEHCLGVAHLAMTQIQRLQRLQPDLKITQQDVDCVTIAGLCHDLGHGPWSHVWDTMFIPKALPGKKWKHEDASEMMFDDLIKEPNVNVSPEEAHVVKALIAGDLSRCPELKGKEFLFDIVANKRNGLDVDKFDYLARDCYAIGQGESVSSERLIHSARVIDGQICYDIKDANTVYELCWSRFSLHKRIYNHKTAKAIEYMLIDAVLAAEPYLKIAEQIENPKQYVYLTDDIKLRIQSTTEPELQKARDLLYRIDTRDLYKWVEYKVYPWSVKDVCRQRITPKAIVTHAKKIIKPDNEMYELAQELDEEHVIVDLAHMHCGMKEQNPLNFVKFYSKRKPDRARHAEGGDISHIMPEVFCEVLLRVFARDPRFVAVIQLGFRQVLKAIGNAEAEEEVDLDSESEPDEPTTPKPPKRTMSRNVSRVFAPPDGAVAQGGTTSTWGHNAFTDVGNTEGRDNLPSGSGKKRGADARSPSPPKKKGRTAK</sequence>
<feature type="domain" description="HD/PDEase" evidence="2">
    <location>
        <begin position="92"/>
        <end position="240"/>
    </location>
</feature>
<dbReference type="STRING" id="745531.A0A0C3SC34"/>
<protein>
    <recommendedName>
        <fullName evidence="2">HD/PDEase domain-containing protein</fullName>
    </recommendedName>
</protein>
<dbReference type="GO" id="GO:0006203">
    <property type="term" value="P:dGTP catabolic process"/>
    <property type="evidence" value="ECO:0007669"/>
    <property type="project" value="TreeGrafter"/>
</dbReference>
<dbReference type="InterPro" id="IPR050135">
    <property type="entry name" value="dGTPase-like"/>
</dbReference>
<dbReference type="PANTHER" id="PTHR11373">
    <property type="entry name" value="DEOXYNUCLEOSIDE TRIPHOSPHATE TRIPHOSPHOHYDROLASE"/>
    <property type="match status" value="1"/>
</dbReference>
<dbReference type="SUPFAM" id="SSF109604">
    <property type="entry name" value="HD-domain/PDEase-like"/>
    <property type="match status" value="1"/>
</dbReference>
<dbReference type="GO" id="GO:0008832">
    <property type="term" value="F:dGTPase activity"/>
    <property type="evidence" value="ECO:0007669"/>
    <property type="project" value="TreeGrafter"/>
</dbReference>
<dbReference type="Pfam" id="PF01966">
    <property type="entry name" value="HD"/>
    <property type="match status" value="1"/>
</dbReference>
<dbReference type="PANTHER" id="PTHR11373:SF4">
    <property type="entry name" value="DEOXYNUCLEOSIDE TRIPHOSPHATE TRIPHOSPHOHYDROLASE SAMHD1"/>
    <property type="match status" value="1"/>
</dbReference>
<dbReference type="InterPro" id="IPR003607">
    <property type="entry name" value="HD/PDEase_dom"/>
</dbReference>
<dbReference type="HOGENOM" id="CLU_026821_1_3_1"/>
<dbReference type="Pfam" id="PF19276">
    <property type="entry name" value="HD_assoc_2"/>
    <property type="match status" value="1"/>
</dbReference>
<evidence type="ECO:0000256" key="1">
    <source>
        <dbReference type="SAM" id="MobiDB-lite"/>
    </source>
</evidence>
<feature type="region of interest" description="Disordered" evidence="1">
    <location>
        <begin position="1"/>
        <end position="38"/>
    </location>
</feature>
<evidence type="ECO:0000313" key="4">
    <source>
        <dbReference type="Proteomes" id="UP000053257"/>
    </source>
</evidence>
<dbReference type="EMBL" id="KN840453">
    <property type="protein sequence ID" value="KIP10567.1"/>
    <property type="molecule type" value="Genomic_DNA"/>
</dbReference>
<dbReference type="AlphaFoldDB" id="A0A0C3SC34"/>
<keyword evidence="4" id="KW-1185">Reference proteome</keyword>
<feature type="region of interest" description="Disordered" evidence="1">
    <location>
        <begin position="488"/>
        <end position="579"/>
    </location>
</feature>